<evidence type="ECO:0000313" key="2">
    <source>
        <dbReference type="Proteomes" id="UP000646053"/>
    </source>
</evidence>
<accession>A0A8J8CP28</accession>
<dbReference type="AlphaFoldDB" id="A0A8J8CP28"/>
<dbReference type="InterPro" id="IPR008775">
    <property type="entry name" value="Phytyl_CoA_dOase-like"/>
</dbReference>
<protein>
    <submittedName>
        <fullName evidence="1">Phytanoyl-CoA dioxygenase</fullName>
    </submittedName>
</protein>
<name>A0A8J8CP28_9CYAN</name>
<reference evidence="1" key="1">
    <citation type="submission" date="2019-12" db="EMBL/GenBank/DDBJ databases">
        <title>High-Quality draft genome sequences of three cyanobacteria isolated from the limestone walls of the Old Cathedral of Coimbra.</title>
        <authorList>
            <person name="Tiago I."/>
            <person name="Soares F."/>
            <person name="Portugal A."/>
        </authorList>
    </citation>
    <scope>NUCLEOTIDE SEQUENCE</scope>
    <source>
        <strain evidence="1">A</strain>
    </source>
</reference>
<keyword evidence="1" id="KW-0560">Oxidoreductase</keyword>
<comment type="caution">
    <text evidence="1">The sequence shown here is derived from an EMBL/GenBank/DDBJ whole genome shotgun (WGS) entry which is preliminary data.</text>
</comment>
<dbReference type="Proteomes" id="UP000646053">
    <property type="component" value="Unassembled WGS sequence"/>
</dbReference>
<dbReference type="RefSeq" id="WP_162424583.1">
    <property type="nucleotide sequence ID" value="NZ_WVIE01000024.1"/>
</dbReference>
<gene>
    <name evidence="1" type="ORF">GS601_17460</name>
</gene>
<sequence length="271" mass="30247">MLTNEQIEQFITNGYVRVEQAFSRELADRCRKIFWADTGCDPDDCLTWKKPVIRTPDHSEPPFVQAANTRKLRTAFDQLVGQGRWQPRFSSGYCIVRFPINEDPGDTGWHIDSSFPGEDSDPNDYSTWRINIHSRDRALLMLFLFSDVGEQDAPTRIRVGSHLVVAQILEPAGEEGLTDFDVSATANCPEVIATGAAGTVYLCHPFLVHAAQINRGSQPRFMTQPPLYPVGAFEVADKETSPIKYIDKETSSIPIEEAVCRALRKSDVGAA</sequence>
<dbReference type="Pfam" id="PF05721">
    <property type="entry name" value="PhyH"/>
    <property type="match status" value="1"/>
</dbReference>
<dbReference type="Gene3D" id="2.60.120.620">
    <property type="entry name" value="q2cbj1_9rhob like domain"/>
    <property type="match status" value="1"/>
</dbReference>
<keyword evidence="2" id="KW-1185">Reference proteome</keyword>
<dbReference type="SUPFAM" id="SSF51197">
    <property type="entry name" value="Clavaminate synthase-like"/>
    <property type="match status" value="1"/>
</dbReference>
<dbReference type="EMBL" id="WVIE01000024">
    <property type="protein sequence ID" value="NDJ19052.1"/>
    <property type="molecule type" value="Genomic_DNA"/>
</dbReference>
<proteinExistence type="predicted"/>
<organism evidence="1 2">
    <name type="scientific">Myxacorys almedinensis A</name>
    <dbReference type="NCBI Taxonomy" id="2690445"/>
    <lineage>
        <taxon>Bacteria</taxon>
        <taxon>Bacillati</taxon>
        <taxon>Cyanobacteriota</taxon>
        <taxon>Cyanophyceae</taxon>
        <taxon>Leptolyngbyales</taxon>
        <taxon>Leptolyngbyaceae</taxon>
        <taxon>Myxacorys</taxon>
        <taxon>Myxacorys almedinensis</taxon>
    </lineage>
</organism>
<keyword evidence="1" id="KW-0223">Dioxygenase</keyword>
<evidence type="ECO:0000313" key="1">
    <source>
        <dbReference type="EMBL" id="NDJ19052.1"/>
    </source>
</evidence>
<dbReference type="GO" id="GO:0016706">
    <property type="term" value="F:2-oxoglutarate-dependent dioxygenase activity"/>
    <property type="evidence" value="ECO:0007669"/>
    <property type="project" value="UniProtKB-ARBA"/>
</dbReference>